<reference evidence="8" key="1">
    <citation type="submission" date="2020-12" db="EMBL/GenBank/DDBJ databases">
        <title>The genome sequence of Inhella sp. 1Y17.</title>
        <authorList>
            <person name="Liu Y."/>
        </authorList>
    </citation>
    <scope>NUCLEOTIDE SEQUENCE</scope>
    <source>
        <strain evidence="8">1Y17</strain>
    </source>
</reference>
<feature type="transmembrane region" description="Helical" evidence="6">
    <location>
        <begin position="320"/>
        <end position="345"/>
    </location>
</feature>
<comment type="caution">
    <text evidence="8">The sequence shown here is derived from an EMBL/GenBank/DDBJ whole genome shotgun (WGS) entry which is preliminary data.</text>
</comment>
<dbReference type="RefSeq" id="WP_198112233.1">
    <property type="nucleotide sequence ID" value="NZ_JAEDAK010000012.1"/>
</dbReference>
<dbReference type="GO" id="GO:0008295">
    <property type="term" value="P:spermidine biosynthetic process"/>
    <property type="evidence" value="ECO:0007669"/>
    <property type="project" value="UniProtKB-KW"/>
</dbReference>
<feature type="transmembrane region" description="Helical" evidence="6">
    <location>
        <begin position="289"/>
        <end position="308"/>
    </location>
</feature>
<feature type="transmembrane region" description="Helical" evidence="6">
    <location>
        <begin position="432"/>
        <end position="450"/>
    </location>
</feature>
<evidence type="ECO:0000259" key="7">
    <source>
        <dbReference type="PROSITE" id="PS51006"/>
    </source>
</evidence>
<dbReference type="InterPro" id="IPR029063">
    <property type="entry name" value="SAM-dependent_MTases_sf"/>
</dbReference>
<dbReference type="Gene3D" id="3.40.50.150">
    <property type="entry name" value="Vaccinia Virus protein VP39"/>
    <property type="match status" value="1"/>
</dbReference>
<dbReference type="Pfam" id="PF01564">
    <property type="entry name" value="Spermine_synth"/>
    <property type="match status" value="1"/>
</dbReference>
<gene>
    <name evidence="8" type="ORF">I7X39_16345</name>
</gene>
<evidence type="ECO:0000256" key="2">
    <source>
        <dbReference type="ARBA" id="ARBA00022679"/>
    </source>
</evidence>
<protein>
    <submittedName>
        <fullName evidence="8">Fused MFS/spermidine synthase</fullName>
    </submittedName>
</protein>
<comment type="similarity">
    <text evidence="1">Belongs to the spermidine/spermine synthase family.</text>
</comment>
<dbReference type="SUPFAM" id="SSF53335">
    <property type="entry name" value="S-adenosyl-L-methionine-dependent methyltransferases"/>
    <property type="match status" value="1"/>
</dbReference>
<evidence type="ECO:0000256" key="4">
    <source>
        <dbReference type="ARBA" id="ARBA00023115"/>
    </source>
</evidence>
<keyword evidence="4 5" id="KW-0620">Polyamine biosynthesis</keyword>
<dbReference type="NCBIfam" id="NF037959">
    <property type="entry name" value="MFS_SpdSyn"/>
    <property type="match status" value="1"/>
</dbReference>
<keyword evidence="6" id="KW-0812">Transmembrane</keyword>
<organism evidence="8 9">
    <name type="scientific">Inhella proteolytica</name>
    <dbReference type="NCBI Taxonomy" id="2795029"/>
    <lineage>
        <taxon>Bacteria</taxon>
        <taxon>Pseudomonadati</taxon>
        <taxon>Pseudomonadota</taxon>
        <taxon>Betaproteobacteria</taxon>
        <taxon>Burkholderiales</taxon>
        <taxon>Sphaerotilaceae</taxon>
        <taxon>Inhella</taxon>
    </lineage>
</organism>
<comment type="caution">
    <text evidence="5">Lacks conserved residue(s) required for the propagation of feature annotation.</text>
</comment>
<dbReference type="PANTHER" id="PTHR11558">
    <property type="entry name" value="SPERMIDINE/SPERMINE SYNTHASE"/>
    <property type="match status" value="1"/>
</dbReference>
<keyword evidence="9" id="KW-1185">Reference proteome</keyword>
<dbReference type="CDD" id="cd02440">
    <property type="entry name" value="AdoMet_MTases"/>
    <property type="match status" value="1"/>
</dbReference>
<dbReference type="Proteomes" id="UP000613266">
    <property type="component" value="Unassembled WGS sequence"/>
</dbReference>
<dbReference type="InterPro" id="IPR001045">
    <property type="entry name" value="Spermi_synthase"/>
</dbReference>
<feature type="transmembrane region" description="Helical" evidence="6">
    <location>
        <begin position="21"/>
        <end position="43"/>
    </location>
</feature>
<dbReference type="GO" id="GO:0005829">
    <property type="term" value="C:cytosol"/>
    <property type="evidence" value="ECO:0007669"/>
    <property type="project" value="TreeGrafter"/>
</dbReference>
<dbReference type="AlphaFoldDB" id="A0A931NIX5"/>
<feature type="transmembrane region" description="Helical" evidence="6">
    <location>
        <begin position="88"/>
        <end position="108"/>
    </location>
</feature>
<feature type="transmembrane region" description="Helical" evidence="6">
    <location>
        <begin position="141"/>
        <end position="163"/>
    </location>
</feature>
<feature type="transmembrane region" description="Helical" evidence="6">
    <location>
        <begin position="255"/>
        <end position="277"/>
    </location>
</feature>
<dbReference type="GO" id="GO:0004766">
    <property type="term" value="F:spermidine synthase activity"/>
    <property type="evidence" value="ECO:0007669"/>
    <property type="project" value="TreeGrafter"/>
</dbReference>
<evidence type="ECO:0000313" key="8">
    <source>
        <dbReference type="EMBL" id="MBH9578464.1"/>
    </source>
</evidence>
<keyword evidence="3" id="KW-0745">Spermidine biosynthesis</keyword>
<keyword evidence="2 5" id="KW-0808">Transferase</keyword>
<evidence type="ECO:0000256" key="1">
    <source>
        <dbReference type="ARBA" id="ARBA00007867"/>
    </source>
</evidence>
<dbReference type="InterPro" id="IPR030374">
    <property type="entry name" value="PABS"/>
</dbReference>
<sequence length="1019" mass="108705">MHASTAEALPQPAIRLQSDALRLLLLTLFVLSGFSALIYQSIWTHYLGLMLGHAAYAQTLVLIMFMGGMALGSWWVSRHTLQIRRLVGCYAAVEAAIGLLGLIFHPLFNAVANWNLEQALPAIGSPGLAATWQWASAAALIAPQTVLLGATFPLIAAGVLRAFPGAGTSAQLGGLYFTNGIGAALGALAATFLLLPAVGMQGALQVAGVMNLLLAAATAWTSGALREGSQPLPGAADANEPSIAPSAELPRLRRALLWATFGSSAASFGYEIGWVRLLNQALGTTLHGFELMLASFIAGLALGGLWVQRRGPRIGDPVRYAGYVQVAMGVAALLSVPVLAGSYAWAGWLVGSLTPSDGGYTLYSLATAFTAMVVMLPAAFFAGMTLPLFTAALLREGGSERAVGQVYAANTLGAIAGVVLAVHLLVPQIGVVLSLLVAATVDVLIGLVLLRRFGPPEWTFGSGLAALGSLGVLTLVLVAGLPNPLHQAAGVFRSGLNPARLGELVYFKDGSTATISVRAQGDGLNIATNGKPDAGMNPLHKAPSPDEITMLMLGSLPLAAHPAPRKIALIGWGSGLSTHTVLGSRRPERVDTIEIEPAMIEGARSFHPRNVRAYKDPRSHIRIEDARKFLAVQGEAYDVIVSEPSNPWVSGVSSLFTQEFYRLVRRQLSTDGVLVQWIHTYEMSDALLAQMLAALIQQFPNSEVYQANAGDLVVLAHKGRRHGLNAHPWEEPELASELQRVGLGSRNDLEARRLGGPALLRTFVRQFNAPIHSDFWPTVALQAPAERFKRQTALTMGRAALAGAPLLRVLDCREPLAEAEPVLQVSGADSVGIAYRQARLARRALLSRERDAQLPELNPSLATDIDALLAQRSGLVRFDARQAQAQLNTLALATFGQLDRPGLQELWNEAFWGRGTEWQPDQATQTLLRLFGTVSRSDWAAAHAAAQSLVSGPNSGLQASARDLVLTLGLLSLAAQGDLSGASAWHDRHRQHYIHPEWRGLADFTLTWARHEPRCQPAK</sequence>
<name>A0A931NIX5_9BURK</name>
<feature type="transmembrane region" description="Helical" evidence="6">
    <location>
        <begin position="365"/>
        <end position="394"/>
    </location>
</feature>
<feature type="transmembrane region" description="Helical" evidence="6">
    <location>
        <begin position="175"/>
        <end position="198"/>
    </location>
</feature>
<evidence type="ECO:0000256" key="6">
    <source>
        <dbReference type="SAM" id="Phobius"/>
    </source>
</evidence>
<feature type="domain" description="PABS" evidence="7">
    <location>
        <begin position="557"/>
        <end position="725"/>
    </location>
</feature>
<keyword evidence="6" id="KW-1133">Transmembrane helix</keyword>
<dbReference type="EMBL" id="JAEDAK010000012">
    <property type="protein sequence ID" value="MBH9578464.1"/>
    <property type="molecule type" value="Genomic_DNA"/>
</dbReference>
<feature type="transmembrane region" description="Helical" evidence="6">
    <location>
        <begin position="406"/>
        <end position="426"/>
    </location>
</feature>
<dbReference type="PANTHER" id="PTHR11558:SF11">
    <property type="entry name" value="SPERMIDINE SYNTHASE"/>
    <property type="match status" value="1"/>
</dbReference>
<keyword evidence="6" id="KW-0472">Membrane</keyword>
<evidence type="ECO:0000313" key="9">
    <source>
        <dbReference type="Proteomes" id="UP000613266"/>
    </source>
</evidence>
<evidence type="ECO:0000256" key="5">
    <source>
        <dbReference type="PROSITE-ProRule" id="PRU00354"/>
    </source>
</evidence>
<proteinExistence type="inferred from homology"/>
<feature type="transmembrane region" description="Helical" evidence="6">
    <location>
        <begin position="462"/>
        <end position="481"/>
    </location>
</feature>
<accession>A0A931NIX5</accession>
<evidence type="ECO:0000256" key="3">
    <source>
        <dbReference type="ARBA" id="ARBA00023066"/>
    </source>
</evidence>
<feature type="transmembrane region" description="Helical" evidence="6">
    <location>
        <begin position="204"/>
        <end position="225"/>
    </location>
</feature>
<dbReference type="PROSITE" id="PS51006">
    <property type="entry name" value="PABS_2"/>
    <property type="match status" value="1"/>
</dbReference>
<feature type="transmembrane region" description="Helical" evidence="6">
    <location>
        <begin position="55"/>
        <end position="76"/>
    </location>
</feature>